<gene>
    <name evidence="7" type="ORF">J5N97_008139</name>
</gene>
<organism evidence="7 8">
    <name type="scientific">Dioscorea zingiberensis</name>
    <dbReference type="NCBI Taxonomy" id="325984"/>
    <lineage>
        <taxon>Eukaryota</taxon>
        <taxon>Viridiplantae</taxon>
        <taxon>Streptophyta</taxon>
        <taxon>Embryophyta</taxon>
        <taxon>Tracheophyta</taxon>
        <taxon>Spermatophyta</taxon>
        <taxon>Magnoliopsida</taxon>
        <taxon>Liliopsida</taxon>
        <taxon>Dioscoreales</taxon>
        <taxon>Dioscoreaceae</taxon>
        <taxon>Dioscorea</taxon>
    </lineage>
</organism>
<dbReference type="EMBL" id="JAGGNH010000001">
    <property type="protein sequence ID" value="KAJ0989783.1"/>
    <property type="molecule type" value="Genomic_DNA"/>
</dbReference>
<evidence type="ECO:0000256" key="2">
    <source>
        <dbReference type="ARBA" id="ARBA00022737"/>
    </source>
</evidence>
<dbReference type="PROSITE" id="PS51450">
    <property type="entry name" value="LRR"/>
    <property type="match status" value="3"/>
</dbReference>
<evidence type="ECO:0000313" key="7">
    <source>
        <dbReference type="EMBL" id="KAJ0989783.1"/>
    </source>
</evidence>
<dbReference type="InterPro" id="IPR001611">
    <property type="entry name" value="Leu-rich_rpt"/>
</dbReference>
<reference evidence="7" key="2">
    <citation type="journal article" date="2022" name="Hortic Res">
        <title>The genome of Dioscorea zingiberensis sheds light on the biosynthesis, origin and evolution of the medicinally important diosgenin saponins.</title>
        <authorList>
            <person name="Li Y."/>
            <person name="Tan C."/>
            <person name="Li Z."/>
            <person name="Guo J."/>
            <person name="Li S."/>
            <person name="Chen X."/>
            <person name="Wang C."/>
            <person name="Dai X."/>
            <person name="Yang H."/>
            <person name="Song W."/>
            <person name="Hou L."/>
            <person name="Xu J."/>
            <person name="Tong Z."/>
            <person name="Xu A."/>
            <person name="Yuan X."/>
            <person name="Wang W."/>
            <person name="Yang Q."/>
            <person name="Chen L."/>
            <person name="Sun Z."/>
            <person name="Wang K."/>
            <person name="Pan B."/>
            <person name="Chen J."/>
            <person name="Bao Y."/>
            <person name="Liu F."/>
            <person name="Qi X."/>
            <person name="Gang D.R."/>
            <person name="Wen J."/>
            <person name="Li J."/>
        </authorList>
    </citation>
    <scope>NUCLEOTIDE SEQUENCE</scope>
    <source>
        <strain evidence="7">Dzin_1.0</strain>
    </source>
</reference>
<keyword evidence="8" id="KW-1185">Reference proteome</keyword>
<dbReference type="Pfam" id="PF23598">
    <property type="entry name" value="LRR_14"/>
    <property type="match status" value="1"/>
</dbReference>
<feature type="domain" description="Disease resistance R13L4/SHOC-2-like LRR" evidence="6">
    <location>
        <begin position="328"/>
        <end position="452"/>
    </location>
</feature>
<keyword evidence="1" id="KW-0433">Leucine-rich repeat</keyword>
<dbReference type="OrthoDB" id="1668230at2759"/>
<dbReference type="Gene3D" id="3.80.10.10">
    <property type="entry name" value="Ribonuclease Inhibitor"/>
    <property type="match status" value="3"/>
</dbReference>
<comment type="function">
    <text evidence="4">Leucine-rich repeat protein that likely mediates protein interactions, possibly in the context of signal transduction.</text>
</comment>
<evidence type="ECO:0000256" key="5">
    <source>
        <dbReference type="SAM" id="MobiDB-lite"/>
    </source>
</evidence>
<dbReference type="PANTHER" id="PTHR48051">
    <property type="match status" value="1"/>
</dbReference>
<dbReference type="InterPro" id="IPR055414">
    <property type="entry name" value="LRR_R13L4/SHOC2-like"/>
</dbReference>
<dbReference type="Pfam" id="PF00560">
    <property type="entry name" value="LRR_1"/>
    <property type="match status" value="1"/>
</dbReference>
<proteinExistence type="inferred from homology"/>
<keyword evidence="2" id="KW-0677">Repeat</keyword>
<dbReference type="AlphaFoldDB" id="A0A9D5DFC1"/>
<dbReference type="FunFam" id="3.80.10.10:FF:000405">
    <property type="entry name" value="Plant intracellular Ras-group-related LRR protein 4"/>
    <property type="match status" value="1"/>
</dbReference>
<name>A0A9D5DFC1_9LILI</name>
<evidence type="ECO:0000256" key="3">
    <source>
        <dbReference type="ARBA" id="ARBA00023786"/>
    </source>
</evidence>
<dbReference type="InterPro" id="IPR050216">
    <property type="entry name" value="LRR_domain-containing"/>
</dbReference>
<evidence type="ECO:0000313" key="8">
    <source>
        <dbReference type="Proteomes" id="UP001085076"/>
    </source>
</evidence>
<comment type="similarity">
    <text evidence="3">Belongs to the SHOC2 family.</text>
</comment>
<dbReference type="SMART" id="SM00364">
    <property type="entry name" value="LRR_BAC"/>
    <property type="match status" value="10"/>
</dbReference>
<evidence type="ECO:0000256" key="4">
    <source>
        <dbReference type="ARBA" id="ARBA00037519"/>
    </source>
</evidence>
<comment type="caution">
    <text evidence="7">The sequence shown here is derived from an EMBL/GenBank/DDBJ whole genome shotgun (WGS) entry which is preliminary data.</text>
</comment>
<reference evidence="7" key="1">
    <citation type="submission" date="2021-03" db="EMBL/GenBank/DDBJ databases">
        <authorList>
            <person name="Li Z."/>
            <person name="Yang C."/>
        </authorList>
    </citation>
    <scope>NUCLEOTIDE SEQUENCE</scope>
    <source>
        <strain evidence="7">Dzin_1.0</strain>
        <tissue evidence="7">Leaf</tissue>
    </source>
</reference>
<dbReference type="InterPro" id="IPR032675">
    <property type="entry name" value="LRR_dom_sf"/>
</dbReference>
<dbReference type="SMART" id="SM00369">
    <property type="entry name" value="LRR_TYP"/>
    <property type="match status" value="9"/>
</dbReference>
<evidence type="ECO:0000259" key="6">
    <source>
        <dbReference type="Pfam" id="PF23598"/>
    </source>
</evidence>
<evidence type="ECO:0000256" key="1">
    <source>
        <dbReference type="ARBA" id="ARBA00022614"/>
    </source>
</evidence>
<protein>
    <recommendedName>
        <fullName evidence="6">Disease resistance R13L4/SHOC-2-like LRR domain-containing protein</fullName>
    </recommendedName>
</protein>
<sequence>MGQLSQSVDEIVQEIMRTHRSLPPRPCIEEVEAALVLVRNVEQEEQSRIDAIARQKKGFEIPDELFFVLQEMQRSLVFFQCKEQKREAIKLLDLENIHQLFDELIQRASRCIPSGVNGSSGSISASSTSTATASGSQTGFNSSSSSVSSTFYQEKTVTLPKSSEQITRDDSYLLKAKSTMHTDGISLELNNKPRGLLVNPTRNPSPAPLPVATSGGVGSEKLSLIKLASVIEVSSKKGTKDLNLQNKLMDQIDWLPDSIGKLSGLVTLDLSENHLLALPPTIGALSSLTRLDLHSNRIAELPDSIGELFSLQYLDVKGNQLTTLPSTLGKLVNLVELDLSSNRLSVLAEAIGKLISLKKLSVETNNLEELPHTIGNCASLVELRADYNCLKGLPEAVGRLASLEVLSVRYNNIKSLPTSMASLSKLKEIDASFNELESIPESLCLATNLVKLNIGNNFADLRSLPRSIGNLEMLEELDISNNQIRFLPDSFGMLSHLRVLRVEENPLEVPPRHIAEMGAQAVVQFMAEFVAKREANKTQSVKTKKSWAQCCFLSRPNKRKHDIIDYVKP</sequence>
<dbReference type="Proteomes" id="UP001085076">
    <property type="component" value="Miscellaneous, Linkage group lg01"/>
</dbReference>
<dbReference type="PANTHER" id="PTHR48051:SF54">
    <property type="entry name" value="LEUCINE-RICH REPEAT-CONTAINING PROTEIN"/>
    <property type="match status" value="1"/>
</dbReference>
<dbReference type="InterPro" id="IPR003591">
    <property type="entry name" value="Leu-rich_rpt_typical-subtyp"/>
</dbReference>
<dbReference type="Pfam" id="PF13855">
    <property type="entry name" value="LRR_8"/>
    <property type="match status" value="1"/>
</dbReference>
<dbReference type="PRINTS" id="PR00019">
    <property type="entry name" value="LEURICHRPT"/>
</dbReference>
<accession>A0A9D5DFC1</accession>
<feature type="region of interest" description="Disordered" evidence="5">
    <location>
        <begin position="119"/>
        <end position="146"/>
    </location>
</feature>
<dbReference type="GO" id="GO:0005737">
    <property type="term" value="C:cytoplasm"/>
    <property type="evidence" value="ECO:0007669"/>
    <property type="project" value="TreeGrafter"/>
</dbReference>
<dbReference type="SUPFAM" id="SSF52058">
    <property type="entry name" value="L domain-like"/>
    <property type="match status" value="1"/>
</dbReference>